<feature type="compositionally biased region" description="Polar residues" evidence="1">
    <location>
        <begin position="58"/>
        <end position="71"/>
    </location>
</feature>
<evidence type="ECO:0000313" key="3">
    <source>
        <dbReference type="EMBL" id="KAH9528045.1"/>
    </source>
</evidence>
<dbReference type="AlphaFoldDB" id="A0A922IDH9"/>
<accession>A0A922IDH9</accession>
<dbReference type="Proteomes" id="UP000790347">
    <property type="component" value="Unassembled WGS sequence"/>
</dbReference>
<feature type="compositionally biased region" description="Polar residues" evidence="1">
    <location>
        <begin position="86"/>
        <end position="99"/>
    </location>
</feature>
<feature type="region of interest" description="Disordered" evidence="1">
    <location>
        <begin position="53"/>
        <end position="129"/>
    </location>
</feature>
<proteinExistence type="predicted"/>
<keyword evidence="4" id="KW-1185">Reference proteome</keyword>
<name>A0A922IDH9_DERFA</name>
<evidence type="ECO:0000313" key="4">
    <source>
        <dbReference type="Proteomes" id="UP000790347"/>
    </source>
</evidence>
<keyword evidence="2" id="KW-1133">Transmembrane helix</keyword>
<sequence length="129" mass="14666">MMFHWTLYHVSGQISTNKFVLFGIITMIVFIKKAQYTDLIFLPRKNLQHHQGLAVDSGSMQTRSLVNPVSSTDRDSTIPFIDGWTESATPTSKTTMNDDGQQKSELRRRRLSSSSSSTSSKQDNRRHSK</sequence>
<keyword evidence="2" id="KW-0472">Membrane</keyword>
<protein>
    <submittedName>
        <fullName evidence="3">Uncharacterized protein</fullName>
    </submittedName>
</protein>
<dbReference type="EMBL" id="ASGP02000001">
    <property type="protein sequence ID" value="KAH9528045.1"/>
    <property type="molecule type" value="Genomic_DNA"/>
</dbReference>
<comment type="caution">
    <text evidence="3">The sequence shown here is derived from an EMBL/GenBank/DDBJ whole genome shotgun (WGS) entry which is preliminary data.</text>
</comment>
<reference evidence="3" key="1">
    <citation type="submission" date="2013-05" db="EMBL/GenBank/DDBJ databases">
        <authorList>
            <person name="Yim A.K.Y."/>
            <person name="Chan T.F."/>
            <person name="Ji K.M."/>
            <person name="Liu X.Y."/>
            <person name="Zhou J.W."/>
            <person name="Li R.Q."/>
            <person name="Yang K.Y."/>
            <person name="Li J."/>
            <person name="Li M."/>
            <person name="Law P.T.W."/>
            <person name="Wu Y.L."/>
            <person name="Cai Z.L."/>
            <person name="Qin H."/>
            <person name="Bao Y."/>
            <person name="Leung R.K.K."/>
            <person name="Ng P.K.S."/>
            <person name="Zou J."/>
            <person name="Zhong X.J."/>
            <person name="Ran P.X."/>
            <person name="Zhong N.S."/>
            <person name="Liu Z.G."/>
            <person name="Tsui S.K.W."/>
        </authorList>
    </citation>
    <scope>NUCLEOTIDE SEQUENCE</scope>
    <source>
        <strain evidence="3">Derf</strain>
        <tissue evidence="3">Whole organism</tissue>
    </source>
</reference>
<reference evidence="3" key="2">
    <citation type="journal article" date="2022" name="Res Sq">
        <title>Comparative Genomics Reveals Insights into the Divergent Evolution of Astigmatic Mites and Household Pest Adaptations.</title>
        <authorList>
            <person name="Xiong Q."/>
            <person name="Wan A.T.-Y."/>
            <person name="Liu X.-Y."/>
            <person name="Fung C.S.-H."/>
            <person name="Xiao X."/>
            <person name="Malainual N."/>
            <person name="Hou J."/>
            <person name="Wang L."/>
            <person name="Wang M."/>
            <person name="Yang K."/>
            <person name="Cui Y."/>
            <person name="Leung E."/>
            <person name="Nong W."/>
            <person name="Shin S.-K."/>
            <person name="Au S."/>
            <person name="Jeong K.Y."/>
            <person name="Chew F.T."/>
            <person name="Hui J."/>
            <person name="Leung T.F."/>
            <person name="Tungtrongchitr A."/>
            <person name="Zhong N."/>
            <person name="Liu Z."/>
            <person name="Tsui S."/>
        </authorList>
    </citation>
    <scope>NUCLEOTIDE SEQUENCE</scope>
    <source>
        <strain evidence="3">Derf</strain>
        <tissue evidence="3">Whole organism</tissue>
    </source>
</reference>
<evidence type="ECO:0000256" key="1">
    <source>
        <dbReference type="SAM" id="MobiDB-lite"/>
    </source>
</evidence>
<evidence type="ECO:0000256" key="2">
    <source>
        <dbReference type="SAM" id="Phobius"/>
    </source>
</evidence>
<feature type="transmembrane region" description="Helical" evidence="2">
    <location>
        <begin position="12"/>
        <end position="31"/>
    </location>
</feature>
<gene>
    <name evidence="3" type="ORF">DERF_002019</name>
</gene>
<organism evidence="3 4">
    <name type="scientific">Dermatophagoides farinae</name>
    <name type="common">American house dust mite</name>
    <dbReference type="NCBI Taxonomy" id="6954"/>
    <lineage>
        <taxon>Eukaryota</taxon>
        <taxon>Metazoa</taxon>
        <taxon>Ecdysozoa</taxon>
        <taxon>Arthropoda</taxon>
        <taxon>Chelicerata</taxon>
        <taxon>Arachnida</taxon>
        <taxon>Acari</taxon>
        <taxon>Acariformes</taxon>
        <taxon>Sarcoptiformes</taxon>
        <taxon>Astigmata</taxon>
        <taxon>Psoroptidia</taxon>
        <taxon>Analgoidea</taxon>
        <taxon>Pyroglyphidae</taxon>
        <taxon>Dermatophagoidinae</taxon>
        <taxon>Dermatophagoides</taxon>
    </lineage>
</organism>
<keyword evidence="2" id="KW-0812">Transmembrane</keyword>